<evidence type="ECO:0000313" key="18">
    <source>
        <dbReference type="Proteomes" id="UP001597497"/>
    </source>
</evidence>
<feature type="domain" description="HAMP" evidence="16">
    <location>
        <begin position="186"/>
        <end position="237"/>
    </location>
</feature>
<dbReference type="InterPro" id="IPR036097">
    <property type="entry name" value="HisK_dim/P_sf"/>
</dbReference>
<dbReference type="CDD" id="cd06225">
    <property type="entry name" value="HAMP"/>
    <property type="match status" value="1"/>
</dbReference>
<dbReference type="EC" id="2.7.13.3" evidence="3"/>
<gene>
    <name evidence="17" type="ORF">ACFSUC_07690</name>
</gene>
<dbReference type="InterPro" id="IPR005467">
    <property type="entry name" value="His_kinase_dom"/>
</dbReference>
<dbReference type="SUPFAM" id="SSF55874">
    <property type="entry name" value="ATPase domain of HSP90 chaperone/DNA topoisomerase II/histidine kinase"/>
    <property type="match status" value="1"/>
</dbReference>
<dbReference type="PROSITE" id="PS50885">
    <property type="entry name" value="HAMP"/>
    <property type="match status" value="1"/>
</dbReference>
<proteinExistence type="predicted"/>
<dbReference type="Gene3D" id="6.10.340.10">
    <property type="match status" value="1"/>
</dbReference>
<dbReference type="PROSITE" id="PS50109">
    <property type="entry name" value="HIS_KIN"/>
    <property type="match status" value="1"/>
</dbReference>
<evidence type="ECO:0000256" key="5">
    <source>
        <dbReference type="ARBA" id="ARBA00022553"/>
    </source>
</evidence>
<evidence type="ECO:0000256" key="8">
    <source>
        <dbReference type="ARBA" id="ARBA00022741"/>
    </source>
</evidence>
<evidence type="ECO:0000259" key="15">
    <source>
        <dbReference type="PROSITE" id="PS50109"/>
    </source>
</evidence>
<keyword evidence="9" id="KW-0418">Kinase</keyword>
<keyword evidence="13 14" id="KW-0472">Membrane</keyword>
<evidence type="ECO:0000259" key="16">
    <source>
        <dbReference type="PROSITE" id="PS50885"/>
    </source>
</evidence>
<dbReference type="EMBL" id="JBHUMM010000011">
    <property type="protein sequence ID" value="MFD2671486.1"/>
    <property type="molecule type" value="Genomic_DNA"/>
</dbReference>
<evidence type="ECO:0000256" key="11">
    <source>
        <dbReference type="ARBA" id="ARBA00022989"/>
    </source>
</evidence>
<comment type="caution">
    <text evidence="17">The sequence shown here is derived from an EMBL/GenBank/DDBJ whole genome shotgun (WGS) entry which is preliminary data.</text>
</comment>
<keyword evidence="5" id="KW-0597">Phosphoprotein</keyword>
<evidence type="ECO:0000256" key="9">
    <source>
        <dbReference type="ARBA" id="ARBA00022777"/>
    </source>
</evidence>
<keyword evidence="6" id="KW-0808">Transferase</keyword>
<dbReference type="CDD" id="cd00075">
    <property type="entry name" value="HATPase"/>
    <property type="match status" value="1"/>
</dbReference>
<evidence type="ECO:0000256" key="10">
    <source>
        <dbReference type="ARBA" id="ARBA00022840"/>
    </source>
</evidence>
<dbReference type="InterPro" id="IPR036890">
    <property type="entry name" value="HATPase_C_sf"/>
</dbReference>
<dbReference type="Pfam" id="PF00672">
    <property type="entry name" value="HAMP"/>
    <property type="match status" value="1"/>
</dbReference>
<dbReference type="InterPro" id="IPR004358">
    <property type="entry name" value="Sig_transdc_His_kin-like_C"/>
</dbReference>
<keyword evidence="11 14" id="KW-1133">Transmembrane helix</keyword>
<evidence type="ECO:0000313" key="17">
    <source>
        <dbReference type="EMBL" id="MFD2671486.1"/>
    </source>
</evidence>
<name>A0ABW5R9Q2_9BACL</name>
<keyword evidence="12" id="KW-0902">Two-component regulatory system</keyword>
<keyword evidence="7 14" id="KW-0812">Transmembrane</keyword>
<dbReference type="InterPro" id="IPR003661">
    <property type="entry name" value="HisK_dim/P_dom"/>
</dbReference>
<dbReference type="InterPro" id="IPR050398">
    <property type="entry name" value="HssS/ArlS-like"/>
</dbReference>
<dbReference type="InterPro" id="IPR003594">
    <property type="entry name" value="HATPase_dom"/>
</dbReference>
<dbReference type="GO" id="GO:0005524">
    <property type="term" value="F:ATP binding"/>
    <property type="evidence" value="ECO:0007669"/>
    <property type="project" value="UniProtKB-KW"/>
</dbReference>
<dbReference type="SMART" id="SM00388">
    <property type="entry name" value="HisKA"/>
    <property type="match status" value="1"/>
</dbReference>
<keyword evidence="4" id="KW-1003">Cell membrane</keyword>
<protein>
    <recommendedName>
        <fullName evidence="3">histidine kinase</fullName>
        <ecNumber evidence="3">2.7.13.3</ecNumber>
    </recommendedName>
</protein>
<dbReference type="RefSeq" id="WP_379928959.1">
    <property type="nucleotide sequence ID" value="NZ_JBHUMM010000011.1"/>
</dbReference>
<evidence type="ECO:0000256" key="12">
    <source>
        <dbReference type="ARBA" id="ARBA00023012"/>
    </source>
</evidence>
<comment type="catalytic activity">
    <reaction evidence="1">
        <text>ATP + protein L-histidine = ADP + protein N-phospho-L-histidine.</text>
        <dbReference type="EC" id="2.7.13.3"/>
    </reaction>
</comment>
<dbReference type="Gene3D" id="1.10.287.130">
    <property type="match status" value="1"/>
</dbReference>
<dbReference type="PRINTS" id="PR00344">
    <property type="entry name" value="BCTRLSENSOR"/>
</dbReference>
<dbReference type="Proteomes" id="UP001597497">
    <property type="component" value="Unassembled WGS sequence"/>
</dbReference>
<feature type="transmembrane region" description="Helical" evidence="14">
    <location>
        <begin position="7"/>
        <end position="29"/>
    </location>
</feature>
<dbReference type="Gene3D" id="3.30.565.10">
    <property type="entry name" value="Histidine kinase-like ATPase, C-terminal domain"/>
    <property type="match status" value="1"/>
</dbReference>
<keyword evidence="18" id="KW-1185">Reference proteome</keyword>
<dbReference type="Pfam" id="PF00512">
    <property type="entry name" value="HisKA"/>
    <property type="match status" value="1"/>
</dbReference>
<dbReference type="PANTHER" id="PTHR45528:SF1">
    <property type="entry name" value="SENSOR HISTIDINE KINASE CPXA"/>
    <property type="match status" value="1"/>
</dbReference>
<evidence type="ECO:0000256" key="14">
    <source>
        <dbReference type="SAM" id="Phobius"/>
    </source>
</evidence>
<dbReference type="CDD" id="cd00082">
    <property type="entry name" value="HisKA"/>
    <property type="match status" value="1"/>
</dbReference>
<keyword evidence="10 17" id="KW-0067">ATP-binding</keyword>
<dbReference type="SUPFAM" id="SSF47384">
    <property type="entry name" value="Homodimeric domain of signal transducing histidine kinase"/>
    <property type="match status" value="1"/>
</dbReference>
<dbReference type="PANTHER" id="PTHR45528">
    <property type="entry name" value="SENSOR HISTIDINE KINASE CPXA"/>
    <property type="match status" value="1"/>
</dbReference>
<evidence type="ECO:0000256" key="7">
    <source>
        <dbReference type="ARBA" id="ARBA00022692"/>
    </source>
</evidence>
<evidence type="ECO:0000256" key="3">
    <source>
        <dbReference type="ARBA" id="ARBA00012438"/>
    </source>
</evidence>
<dbReference type="InterPro" id="IPR003660">
    <property type="entry name" value="HAMP_dom"/>
</dbReference>
<feature type="domain" description="Histidine kinase" evidence="15">
    <location>
        <begin position="252"/>
        <end position="468"/>
    </location>
</feature>
<evidence type="ECO:0000256" key="1">
    <source>
        <dbReference type="ARBA" id="ARBA00000085"/>
    </source>
</evidence>
<keyword evidence="8" id="KW-0547">Nucleotide-binding</keyword>
<dbReference type="SMART" id="SM00387">
    <property type="entry name" value="HATPase_c"/>
    <property type="match status" value="1"/>
</dbReference>
<organism evidence="17 18">
    <name type="scientific">Marinicrinis sediminis</name>
    <dbReference type="NCBI Taxonomy" id="1652465"/>
    <lineage>
        <taxon>Bacteria</taxon>
        <taxon>Bacillati</taxon>
        <taxon>Bacillota</taxon>
        <taxon>Bacilli</taxon>
        <taxon>Bacillales</taxon>
        <taxon>Paenibacillaceae</taxon>
    </lineage>
</organism>
<evidence type="ECO:0000256" key="2">
    <source>
        <dbReference type="ARBA" id="ARBA00004651"/>
    </source>
</evidence>
<comment type="subcellular location">
    <subcellularLocation>
        <location evidence="2">Cell membrane</location>
        <topology evidence="2">Multi-pass membrane protein</topology>
    </subcellularLocation>
</comment>
<accession>A0ABW5R9Q2</accession>
<feature type="transmembrane region" description="Helical" evidence="14">
    <location>
        <begin position="158"/>
        <end position="185"/>
    </location>
</feature>
<sequence length="468" mass="53740">MKLSLKLWLYFIMSSLVAVLLFFSLVLTLGKLSSTGYTDETLASLAADIIEELEVAGAEPSSLAALMEKHQAKHPALEFEWLNTSRQILYSSNSRSHPYPFTEFSELFVGAPFNLWSPEQPIHLIYSAKSREQVYYLLMHVPNEAMQERQVHIYIREWSLLTILTLMVPFLVFIITPYFFTYFFFRSLRKRLHRLNEGLSNTTLVQQIEIEDTSKDEIGQLARHFNAMSKRIQEQVALIQQQENKRKTLISNLSHDLRTPLTHILGYADTISKGLYRNEGELQAHAEVIVLRSQYMEKLIHTLFEVSKLDLHGIELKKQPTALPKILRKTLAEYLPLLELHQFETNLYIPDISTPLVVDPHLIERALRNLLDNVLSYGASGKYLEVAYQEAQTHVEISIADRGKGIAAEHLPYLFDRFYQGSQNRKSQNFGLGLSIVKEIVSAHEGEVTVTSIPHQETRFTLILPKSE</sequence>
<reference evidence="18" key="1">
    <citation type="journal article" date="2019" name="Int. J. Syst. Evol. Microbiol.">
        <title>The Global Catalogue of Microorganisms (GCM) 10K type strain sequencing project: providing services to taxonomists for standard genome sequencing and annotation.</title>
        <authorList>
            <consortium name="The Broad Institute Genomics Platform"/>
            <consortium name="The Broad Institute Genome Sequencing Center for Infectious Disease"/>
            <person name="Wu L."/>
            <person name="Ma J."/>
        </authorList>
    </citation>
    <scope>NUCLEOTIDE SEQUENCE [LARGE SCALE GENOMIC DNA]</scope>
    <source>
        <strain evidence="18">KCTC 33676</strain>
    </source>
</reference>
<evidence type="ECO:0000256" key="6">
    <source>
        <dbReference type="ARBA" id="ARBA00022679"/>
    </source>
</evidence>
<evidence type="ECO:0000256" key="13">
    <source>
        <dbReference type="ARBA" id="ARBA00023136"/>
    </source>
</evidence>
<evidence type="ECO:0000256" key="4">
    <source>
        <dbReference type="ARBA" id="ARBA00022475"/>
    </source>
</evidence>
<dbReference type="Pfam" id="PF02518">
    <property type="entry name" value="HATPase_c"/>
    <property type="match status" value="1"/>
</dbReference>
<dbReference type="SMART" id="SM00304">
    <property type="entry name" value="HAMP"/>
    <property type="match status" value="1"/>
</dbReference>